<evidence type="ECO:0000259" key="2">
    <source>
        <dbReference type="SMART" id="SM00382"/>
    </source>
</evidence>
<dbReference type="Pfam" id="PF00004">
    <property type="entry name" value="AAA"/>
    <property type="match status" value="1"/>
</dbReference>
<dbReference type="GO" id="GO:0005524">
    <property type="term" value="F:ATP binding"/>
    <property type="evidence" value="ECO:0007669"/>
    <property type="project" value="InterPro"/>
</dbReference>
<dbReference type="InterPro" id="IPR056599">
    <property type="entry name" value="AAA_lid_fung"/>
</dbReference>
<evidence type="ECO:0000313" key="4">
    <source>
        <dbReference type="Proteomes" id="UP001270362"/>
    </source>
</evidence>
<dbReference type="EMBL" id="JAULSO010000007">
    <property type="protein sequence ID" value="KAK3681336.1"/>
    <property type="molecule type" value="Genomic_DNA"/>
</dbReference>
<dbReference type="Proteomes" id="UP001270362">
    <property type="component" value="Unassembled WGS sequence"/>
</dbReference>
<name>A0AAE0WZ72_9PEZI</name>
<dbReference type="SUPFAM" id="SSF52540">
    <property type="entry name" value="P-loop containing nucleoside triphosphate hydrolases"/>
    <property type="match status" value="1"/>
</dbReference>
<reference evidence="3" key="1">
    <citation type="journal article" date="2023" name="Mol. Phylogenet. Evol.">
        <title>Genome-scale phylogeny and comparative genomics of the fungal order Sordariales.</title>
        <authorList>
            <person name="Hensen N."/>
            <person name="Bonometti L."/>
            <person name="Westerberg I."/>
            <person name="Brannstrom I.O."/>
            <person name="Guillou S."/>
            <person name="Cros-Aarteil S."/>
            <person name="Calhoun S."/>
            <person name="Haridas S."/>
            <person name="Kuo A."/>
            <person name="Mondo S."/>
            <person name="Pangilinan J."/>
            <person name="Riley R."/>
            <person name="LaButti K."/>
            <person name="Andreopoulos B."/>
            <person name="Lipzen A."/>
            <person name="Chen C."/>
            <person name="Yan M."/>
            <person name="Daum C."/>
            <person name="Ng V."/>
            <person name="Clum A."/>
            <person name="Steindorff A."/>
            <person name="Ohm R.A."/>
            <person name="Martin F."/>
            <person name="Silar P."/>
            <person name="Natvig D.O."/>
            <person name="Lalanne C."/>
            <person name="Gautier V."/>
            <person name="Ament-Velasquez S.L."/>
            <person name="Kruys A."/>
            <person name="Hutchinson M.I."/>
            <person name="Powell A.J."/>
            <person name="Barry K."/>
            <person name="Miller A.N."/>
            <person name="Grigoriev I.V."/>
            <person name="Debuchy R."/>
            <person name="Gladieux P."/>
            <person name="Hiltunen Thoren M."/>
            <person name="Johannesson H."/>
        </authorList>
    </citation>
    <scope>NUCLEOTIDE SEQUENCE</scope>
    <source>
        <strain evidence="3">CBS 314.62</strain>
    </source>
</reference>
<feature type="region of interest" description="Disordered" evidence="1">
    <location>
        <begin position="252"/>
        <end position="285"/>
    </location>
</feature>
<keyword evidence="4" id="KW-1185">Reference proteome</keyword>
<feature type="domain" description="AAA+ ATPase" evidence="2">
    <location>
        <begin position="497"/>
        <end position="624"/>
    </location>
</feature>
<dbReference type="Gene3D" id="3.40.50.300">
    <property type="entry name" value="P-loop containing nucleotide triphosphate hydrolases"/>
    <property type="match status" value="1"/>
</dbReference>
<dbReference type="AlphaFoldDB" id="A0AAE0WZ72"/>
<proteinExistence type="predicted"/>
<reference evidence="3" key="2">
    <citation type="submission" date="2023-06" db="EMBL/GenBank/DDBJ databases">
        <authorList>
            <consortium name="Lawrence Berkeley National Laboratory"/>
            <person name="Haridas S."/>
            <person name="Hensen N."/>
            <person name="Bonometti L."/>
            <person name="Westerberg I."/>
            <person name="Brannstrom I.O."/>
            <person name="Guillou S."/>
            <person name="Cros-Aarteil S."/>
            <person name="Calhoun S."/>
            <person name="Kuo A."/>
            <person name="Mondo S."/>
            <person name="Pangilinan J."/>
            <person name="Riley R."/>
            <person name="Labutti K."/>
            <person name="Andreopoulos B."/>
            <person name="Lipzen A."/>
            <person name="Chen C."/>
            <person name="Yanf M."/>
            <person name="Daum C."/>
            <person name="Ng V."/>
            <person name="Clum A."/>
            <person name="Steindorff A."/>
            <person name="Ohm R."/>
            <person name="Martin F."/>
            <person name="Silar P."/>
            <person name="Natvig D."/>
            <person name="Lalanne C."/>
            <person name="Gautier V."/>
            <person name="Ament-Velasquez S.L."/>
            <person name="Kruys A."/>
            <person name="Hutchinson M.I."/>
            <person name="Powell A.J."/>
            <person name="Barry K."/>
            <person name="Miller A.N."/>
            <person name="Grigoriev I.V."/>
            <person name="Debuchy R."/>
            <person name="Gladieux P."/>
            <person name="Thoren M.H."/>
            <person name="Johannesson H."/>
        </authorList>
    </citation>
    <scope>NUCLEOTIDE SEQUENCE</scope>
    <source>
        <strain evidence="3">CBS 314.62</strain>
    </source>
</reference>
<dbReference type="PANTHER" id="PTHR46411:SF2">
    <property type="entry name" value="AAA+ ATPASE DOMAIN-CONTAINING PROTEIN"/>
    <property type="match status" value="1"/>
</dbReference>
<dbReference type="PANTHER" id="PTHR46411">
    <property type="entry name" value="FAMILY ATPASE, PUTATIVE-RELATED"/>
    <property type="match status" value="1"/>
</dbReference>
<dbReference type="InterPro" id="IPR003959">
    <property type="entry name" value="ATPase_AAA_core"/>
</dbReference>
<comment type="caution">
    <text evidence="3">The sequence shown here is derived from an EMBL/GenBank/DDBJ whole genome shotgun (WGS) entry which is preliminary data.</text>
</comment>
<organism evidence="3 4">
    <name type="scientific">Podospora appendiculata</name>
    <dbReference type="NCBI Taxonomy" id="314037"/>
    <lineage>
        <taxon>Eukaryota</taxon>
        <taxon>Fungi</taxon>
        <taxon>Dikarya</taxon>
        <taxon>Ascomycota</taxon>
        <taxon>Pezizomycotina</taxon>
        <taxon>Sordariomycetes</taxon>
        <taxon>Sordariomycetidae</taxon>
        <taxon>Sordariales</taxon>
        <taxon>Podosporaceae</taxon>
        <taxon>Podospora</taxon>
    </lineage>
</organism>
<dbReference type="GO" id="GO:0016887">
    <property type="term" value="F:ATP hydrolysis activity"/>
    <property type="evidence" value="ECO:0007669"/>
    <property type="project" value="InterPro"/>
</dbReference>
<gene>
    <name evidence="3" type="ORF">B0T22DRAFT_502387</name>
</gene>
<dbReference type="InterPro" id="IPR027417">
    <property type="entry name" value="P-loop_NTPase"/>
</dbReference>
<protein>
    <submittedName>
        <fullName evidence="3">AAA family ATPase</fullName>
    </submittedName>
</protein>
<dbReference type="InterPro" id="IPR003593">
    <property type="entry name" value="AAA+_ATPase"/>
</dbReference>
<evidence type="ECO:0000256" key="1">
    <source>
        <dbReference type="SAM" id="MobiDB-lite"/>
    </source>
</evidence>
<accession>A0AAE0WZ72</accession>
<dbReference type="SMART" id="SM00382">
    <property type="entry name" value="AAA"/>
    <property type="match status" value="1"/>
</dbReference>
<dbReference type="Pfam" id="PF23232">
    <property type="entry name" value="AAA_lid_13"/>
    <property type="match status" value="1"/>
</dbReference>
<sequence length="725" mass="81914">MARTEVVPHPPTQLNCEAGVGIAAELGGGSPMESRDVSRFKIFYCTGDSIYLGQPSWHVSADNLAPQASSLVIDHEAYLRYSQSLLFVVYKHFSSHHGQAAAKDSLLRGEELPNPEPIRENIRLVSDEMTQAVKAFFKSQSMPLNLETDMRAPYLWWYNFHYRDNSLATSGHRHQRPNGVRSVLTAWIDDNYGSAYGTAQAQFAAGVVSLNSICYRVRPGDVLVHVKDNFVHAGLSDSWLEPAPTALVPTSWAQLHPPTKDDELKPSASEENSETSILSRRRDETQRVTSLGFSILSAAPSASPEGENGEGQTFKTDAWIYEYDGAFCKADEEVNIVDLDVVPLQFAKDEIRIKLQRRGQTFWSCRRRRLAAYDTGSAMGGAYAPGQRFMINYQTYRELHPGKRQPSKKKMHQALMKREEPPSEPEMYLFPPQITRFDLRKKKWVDLEVDLIRDVTWNKQAFSHLVVDDETKALIQALVTNQIEAERGTDLIQNKGNGLIMLLHGSPGTGNTLTAESVAEMAEKPLYPVTCGDIGTNPTEVEKYLESVFHLGNIWGCVVLLDEADVFLEQRSLNDLTRNALVSLFLRTLVYYDGILILTSNRVGIFNEAFKSRIQLSLRYEKLDKTQRTKIWGNFLDRLKKLNDQAINFDDIEGYIDELADYKMNGRQIRNSITNARQLAQFKGERMKFAHLKRVIKVAAKFDTYLDELQDGVSDEDIARGDGLR</sequence>
<evidence type="ECO:0000313" key="3">
    <source>
        <dbReference type="EMBL" id="KAK3681336.1"/>
    </source>
</evidence>